<organism evidence="4 6">
    <name type="scientific">Geotrypetes seraphini</name>
    <name type="common">Gaboon caecilian</name>
    <name type="synonym">Caecilia seraphini</name>
    <dbReference type="NCBI Taxonomy" id="260995"/>
    <lineage>
        <taxon>Eukaryota</taxon>
        <taxon>Metazoa</taxon>
        <taxon>Chordata</taxon>
        <taxon>Craniata</taxon>
        <taxon>Vertebrata</taxon>
        <taxon>Euteleostomi</taxon>
        <taxon>Amphibia</taxon>
        <taxon>Gymnophiona</taxon>
        <taxon>Geotrypetes</taxon>
    </lineage>
</organism>
<dbReference type="InterPro" id="IPR025451">
    <property type="entry name" value="DUF4211"/>
</dbReference>
<dbReference type="Proteomes" id="UP000515159">
    <property type="component" value="Chromosome 6"/>
</dbReference>
<feature type="region of interest" description="Disordered" evidence="1">
    <location>
        <begin position="227"/>
        <end position="251"/>
    </location>
</feature>
<feature type="compositionally biased region" description="Polar residues" evidence="1">
    <location>
        <begin position="62"/>
        <end position="78"/>
    </location>
</feature>
<dbReference type="RefSeq" id="XP_033805759.1">
    <property type="nucleotide sequence ID" value="XM_033949868.1"/>
</dbReference>
<proteinExistence type="predicted"/>
<evidence type="ECO:0000313" key="6">
    <source>
        <dbReference type="RefSeq" id="XP_033805760.1"/>
    </source>
</evidence>
<accession>A0A6P8RAH3</accession>
<feature type="region of interest" description="Disordered" evidence="1">
    <location>
        <begin position="39"/>
        <end position="117"/>
    </location>
</feature>
<dbReference type="Pfam" id="PF13926">
    <property type="entry name" value="DUF4211"/>
    <property type="match status" value="1"/>
</dbReference>
<dbReference type="KEGG" id="gsh:117362834"/>
<dbReference type="Pfam" id="PF13846">
    <property type="entry name" value="DUF4196"/>
    <property type="match status" value="1"/>
</dbReference>
<dbReference type="AlphaFoldDB" id="A0A6P8RAH3"/>
<evidence type="ECO:0000259" key="3">
    <source>
        <dbReference type="Pfam" id="PF13926"/>
    </source>
</evidence>
<feature type="domain" description="DUF4211" evidence="3">
    <location>
        <begin position="224"/>
        <end position="383"/>
    </location>
</feature>
<evidence type="ECO:0000313" key="4">
    <source>
        <dbReference type="Proteomes" id="UP000515159"/>
    </source>
</evidence>
<feature type="compositionally biased region" description="Polar residues" evidence="1">
    <location>
        <begin position="98"/>
        <end position="113"/>
    </location>
</feature>
<feature type="region of interest" description="Disordered" evidence="1">
    <location>
        <begin position="137"/>
        <end position="171"/>
    </location>
</feature>
<evidence type="ECO:0000259" key="2">
    <source>
        <dbReference type="Pfam" id="PF13846"/>
    </source>
</evidence>
<evidence type="ECO:0000256" key="1">
    <source>
        <dbReference type="SAM" id="MobiDB-lite"/>
    </source>
</evidence>
<dbReference type="PANTHER" id="PTHR14689">
    <property type="entry name" value="PHORBOL-ESTER_DAG-TYPE DOMAIN-CONTAINING PROTEIN"/>
    <property type="match status" value="1"/>
</dbReference>
<feature type="domain" description="Coiled-coil" evidence="2">
    <location>
        <begin position="45"/>
        <end position="135"/>
    </location>
</feature>
<keyword evidence="4" id="KW-1185">Reference proteome</keyword>
<gene>
    <name evidence="5 6" type="primary">CCDC82</name>
</gene>
<feature type="compositionally biased region" description="Basic and acidic residues" evidence="1">
    <location>
        <begin position="137"/>
        <end position="149"/>
    </location>
</feature>
<reference evidence="5 6" key="1">
    <citation type="submission" date="2025-04" db="UniProtKB">
        <authorList>
            <consortium name="RefSeq"/>
        </authorList>
    </citation>
    <scope>IDENTIFICATION</scope>
</reference>
<dbReference type="InterPro" id="IPR025244">
    <property type="entry name" value="CCDC82"/>
</dbReference>
<name>A0A6P8RAH3_GEOSA</name>
<protein>
    <submittedName>
        <fullName evidence="5 6">Coiled-coil domain-containing protein 82 isoform X1</fullName>
    </submittedName>
</protein>
<feature type="compositionally biased region" description="Low complexity" evidence="1">
    <location>
        <begin position="39"/>
        <end position="48"/>
    </location>
</feature>
<dbReference type="PANTHER" id="PTHR14689:SF0">
    <property type="entry name" value="COILED-COIL DOMAIN-CONTAINING PROTEIN 82"/>
    <property type="match status" value="1"/>
</dbReference>
<sequence length="477" mass="56057">MEKETMNTKYKTRSITKSEECTWKSRVDWKRTKKDRLLSVLDSDSSTSDGDREEEDGDMTDCSTSEEVQEQQRNTTVVSKEDREEEESEECVTLGTLKRTSSVMYDSDGSSDSEGPVRKVFSKRRCIIDEDECDFDKRGSQALNVKEEEASSTGEDEESLQKQNRSLRKKMRLAKLKELSARRRSNSNGYFEDSSEEDNLEDDQFPLKSADASDLEDDDSSLKDFIVEDEEEEKDIEEPEDQSNPENRDPKIRNSAFVQHHIPLLSRNNHFDHFQQVVKALLINAIDSSFLGSLYNGTRQKKYAQEMILALHYLDDRFIQPRLENLVGRSRWKERYKERVECYPRIYIYQQFPSNIYCQACELQRYCKFSVVLSGQLYNKKTLEVDDFMSHDKQVLKVGSVCADRTRVYHQLRHFKYNLYRACNSKTEEAENKEGPVKDIVERLFSRLKTGGWIQEQYRLLEKYMDEADYFQEEKMN</sequence>
<dbReference type="RefSeq" id="XP_033805760.1">
    <property type="nucleotide sequence ID" value="XM_033949869.1"/>
</dbReference>
<dbReference type="OrthoDB" id="21499at2759"/>
<dbReference type="GeneID" id="117362834"/>
<feature type="compositionally biased region" description="Acidic residues" evidence="1">
    <location>
        <begin position="227"/>
        <end position="243"/>
    </location>
</feature>
<dbReference type="GO" id="GO:0005634">
    <property type="term" value="C:nucleus"/>
    <property type="evidence" value="ECO:0007669"/>
    <property type="project" value="TreeGrafter"/>
</dbReference>
<dbReference type="CTD" id="79780"/>
<evidence type="ECO:0000313" key="5">
    <source>
        <dbReference type="RefSeq" id="XP_033805759.1"/>
    </source>
</evidence>